<feature type="chain" id="PRO_5005891932" evidence="1">
    <location>
        <begin position="24"/>
        <end position="101"/>
    </location>
</feature>
<dbReference type="WBParaSite" id="PTRK_0000950500.1">
    <property type="protein sequence ID" value="PTRK_0000950500.1"/>
    <property type="gene ID" value="PTRK_0000950500"/>
</dbReference>
<accession>A0A0N4ZLW7</accession>
<protein>
    <submittedName>
        <fullName evidence="3">Uncharacterized protein</fullName>
    </submittedName>
</protein>
<feature type="signal peptide" evidence="1">
    <location>
        <begin position="1"/>
        <end position="23"/>
    </location>
</feature>
<evidence type="ECO:0000313" key="2">
    <source>
        <dbReference type="Proteomes" id="UP000038045"/>
    </source>
</evidence>
<keyword evidence="2" id="KW-1185">Reference proteome</keyword>
<evidence type="ECO:0000256" key="1">
    <source>
        <dbReference type="SAM" id="SignalP"/>
    </source>
</evidence>
<proteinExistence type="predicted"/>
<name>A0A0N4ZLW7_PARTI</name>
<dbReference type="Proteomes" id="UP000038045">
    <property type="component" value="Unplaced"/>
</dbReference>
<keyword evidence="1" id="KW-0732">Signal</keyword>
<dbReference type="AlphaFoldDB" id="A0A0N4ZLW7"/>
<evidence type="ECO:0000313" key="3">
    <source>
        <dbReference type="WBParaSite" id="PTRK_0000950500.1"/>
    </source>
</evidence>
<organism evidence="2 3">
    <name type="scientific">Parastrongyloides trichosuri</name>
    <name type="common">Possum-specific nematode worm</name>
    <dbReference type="NCBI Taxonomy" id="131310"/>
    <lineage>
        <taxon>Eukaryota</taxon>
        <taxon>Metazoa</taxon>
        <taxon>Ecdysozoa</taxon>
        <taxon>Nematoda</taxon>
        <taxon>Chromadorea</taxon>
        <taxon>Rhabditida</taxon>
        <taxon>Tylenchina</taxon>
        <taxon>Panagrolaimomorpha</taxon>
        <taxon>Strongyloidoidea</taxon>
        <taxon>Strongyloididae</taxon>
        <taxon>Parastrongyloides</taxon>
    </lineage>
</organism>
<sequence>MVLSNVLIKFSLLLIGIICLINGEKGKIQPEPLTFDLARDGGLIHPSFYYEIKVPHDLSEEDIPYQYMDQLMSIPRNKKWASQLRYGKRSNWASQLRYGRK</sequence>
<reference evidence="3" key="1">
    <citation type="submission" date="2017-02" db="UniProtKB">
        <authorList>
            <consortium name="WormBaseParasite"/>
        </authorList>
    </citation>
    <scope>IDENTIFICATION</scope>
</reference>